<keyword evidence="2 7" id="KW-0863">Zinc-finger</keyword>
<comment type="caution">
    <text evidence="10">The sequence shown here is derived from an EMBL/GenBank/DDBJ whole genome shotgun (WGS) entry which is preliminary data.</text>
</comment>
<evidence type="ECO:0000256" key="8">
    <source>
        <dbReference type="RuleBase" id="RU003474"/>
    </source>
</evidence>
<feature type="binding site" evidence="6">
    <location>
        <position position="8"/>
    </location>
    <ligand>
        <name>Zn(2+)</name>
        <dbReference type="ChEBI" id="CHEBI:29105"/>
        <label>1</label>
    </ligand>
</feature>
<organism evidence="10">
    <name type="scientific">Staphylothermus marinus</name>
    <dbReference type="NCBI Taxonomy" id="2280"/>
    <lineage>
        <taxon>Archaea</taxon>
        <taxon>Thermoproteota</taxon>
        <taxon>Thermoprotei</taxon>
        <taxon>Desulfurococcales</taxon>
        <taxon>Desulfurococcaceae</taxon>
        <taxon>Staphylothermus</taxon>
    </lineage>
</organism>
<feature type="binding site" evidence="6">
    <location>
        <position position="28"/>
    </location>
    <ligand>
        <name>Zn(2+)</name>
        <dbReference type="ChEBI" id="CHEBI:29105"/>
        <label>1</label>
    </ligand>
</feature>
<dbReference type="SUPFAM" id="SSF57783">
    <property type="entry name" value="Zinc beta-ribbon"/>
    <property type="match status" value="1"/>
</dbReference>
<feature type="binding site" evidence="6">
    <location>
        <position position="106"/>
    </location>
    <ligand>
        <name>Zn(2+)</name>
        <dbReference type="ChEBI" id="CHEBI:29105"/>
        <label>2</label>
    </ligand>
</feature>
<dbReference type="SMART" id="SM00440">
    <property type="entry name" value="ZnF_C2C2"/>
    <property type="match status" value="1"/>
</dbReference>
<feature type="binding site" evidence="6">
    <location>
        <position position="75"/>
    </location>
    <ligand>
        <name>Zn(2+)</name>
        <dbReference type="ChEBI" id="CHEBI:29105"/>
        <label>2</label>
    </ligand>
</feature>
<evidence type="ECO:0000256" key="3">
    <source>
        <dbReference type="ARBA" id="ARBA00022833"/>
    </source>
</evidence>
<dbReference type="PANTHER" id="PTHR11239:SF12">
    <property type="entry name" value="DNA-DIRECTED RNA POLYMERASE III SUBUNIT RPC10"/>
    <property type="match status" value="1"/>
</dbReference>
<keyword evidence="1 6" id="KW-0479">Metal-binding</keyword>
<evidence type="ECO:0000256" key="4">
    <source>
        <dbReference type="ARBA" id="ARBA00023015"/>
    </source>
</evidence>
<keyword evidence="5 8" id="KW-0804">Transcription</keyword>
<feature type="binding site" evidence="6">
    <location>
        <position position="5"/>
    </location>
    <ligand>
        <name>Zn(2+)</name>
        <dbReference type="ChEBI" id="CHEBI:29105"/>
        <label>1</label>
    </ligand>
</feature>
<evidence type="ECO:0000256" key="7">
    <source>
        <dbReference type="PIRSR" id="PIRSR005586-2"/>
    </source>
</evidence>
<keyword evidence="4" id="KW-0805">Transcription regulation</keyword>
<dbReference type="AlphaFoldDB" id="A0A7C4DBD0"/>
<dbReference type="InterPro" id="IPR006288">
    <property type="entry name" value="TFS"/>
</dbReference>
<dbReference type="GO" id="GO:0008270">
    <property type="term" value="F:zinc ion binding"/>
    <property type="evidence" value="ECO:0007669"/>
    <property type="project" value="UniProtKB-KW"/>
</dbReference>
<evidence type="ECO:0000256" key="1">
    <source>
        <dbReference type="ARBA" id="ARBA00022723"/>
    </source>
</evidence>
<dbReference type="GO" id="GO:0006355">
    <property type="term" value="P:regulation of DNA-templated transcription"/>
    <property type="evidence" value="ECO:0007669"/>
    <property type="project" value="InterPro"/>
</dbReference>
<feature type="binding site" evidence="6">
    <location>
        <position position="78"/>
    </location>
    <ligand>
        <name>Zn(2+)</name>
        <dbReference type="ChEBI" id="CHEBI:29105"/>
        <label>2</label>
    </ligand>
</feature>
<keyword evidence="3 6" id="KW-0862">Zinc</keyword>
<dbReference type="PANTHER" id="PTHR11239">
    <property type="entry name" value="DNA-DIRECTED RNA POLYMERASE"/>
    <property type="match status" value="1"/>
</dbReference>
<dbReference type="PROSITE" id="PS00466">
    <property type="entry name" value="ZF_TFIIS_1"/>
    <property type="match status" value="1"/>
</dbReference>
<evidence type="ECO:0000256" key="5">
    <source>
        <dbReference type="PIRNR" id="PIRNR005586"/>
    </source>
</evidence>
<dbReference type="PIRSF" id="PIRSF005586">
    <property type="entry name" value="RNApol_RpoM"/>
    <property type="match status" value="1"/>
</dbReference>
<evidence type="ECO:0000256" key="6">
    <source>
        <dbReference type="PIRSR" id="PIRSR005586-1"/>
    </source>
</evidence>
<dbReference type="NCBIfam" id="TIGR01384">
    <property type="entry name" value="TFS_arch"/>
    <property type="match status" value="1"/>
</dbReference>
<dbReference type="PROSITE" id="PS51133">
    <property type="entry name" value="ZF_TFIIS_2"/>
    <property type="match status" value="1"/>
</dbReference>
<dbReference type="GO" id="GO:0006351">
    <property type="term" value="P:DNA-templated transcription"/>
    <property type="evidence" value="ECO:0007669"/>
    <property type="project" value="InterPro"/>
</dbReference>
<dbReference type="Pfam" id="PF01096">
    <property type="entry name" value="Zn_ribbon_TFIIS"/>
    <property type="match status" value="1"/>
</dbReference>
<evidence type="ECO:0000256" key="2">
    <source>
        <dbReference type="ARBA" id="ARBA00022771"/>
    </source>
</evidence>
<gene>
    <name evidence="10" type="ORF">ENU14_05600</name>
</gene>
<dbReference type="SMART" id="SM00661">
    <property type="entry name" value="RPOL9"/>
    <property type="match status" value="1"/>
</dbReference>
<name>A0A7C4DBD0_STAMA</name>
<dbReference type="GO" id="GO:0003899">
    <property type="term" value="F:DNA-directed RNA polymerase activity"/>
    <property type="evidence" value="ECO:0007669"/>
    <property type="project" value="InterPro"/>
</dbReference>
<evidence type="ECO:0000313" key="10">
    <source>
        <dbReference type="EMBL" id="HGM59037.1"/>
    </source>
</evidence>
<dbReference type="GO" id="GO:0003676">
    <property type="term" value="F:nucleic acid binding"/>
    <property type="evidence" value="ECO:0007669"/>
    <property type="project" value="InterPro"/>
</dbReference>
<feature type="zinc finger region" description="C4-type" evidence="7">
    <location>
        <begin position="5"/>
        <end position="28"/>
    </location>
</feature>
<proteinExistence type="inferred from homology"/>
<dbReference type="CDD" id="cd10511">
    <property type="entry name" value="Zn-ribbon_TFS"/>
    <property type="match status" value="1"/>
</dbReference>
<comment type="similarity">
    <text evidence="5 8">Belongs to the archaeal rpoM/eukaryotic RPA12/RPB9/RPC11 RNA polymerase family.</text>
</comment>
<dbReference type="InterPro" id="IPR001529">
    <property type="entry name" value="Zn_ribbon_RPB9"/>
</dbReference>
<evidence type="ECO:0000259" key="9">
    <source>
        <dbReference type="PROSITE" id="PS51133"/>
    </source>
</evidence>
<reference evidence="10" key="1">
    <citation type="journal article" date="2020" name="mSystems">
        <title>Genome- and Community-Level Interaction Insights into Carbon Utilization and Element Cycling Functions of Hydrothermarchaeota in Hydrothermal Sediment.</title>
        <authorList>
            <person name="Zhou Z."/>
            <person name="Liu Y."/>
            <person name="Xu W."/>
            <person name="Pan J."/>
            <person name="Luo Z.H."/>
            <person name="Li M."/>
        </authorList>
    </citation>
    <scope>NUCLEOTIDE SEQUENCE [LARGE SCALE GENOMIC DNA]</scope>
    <source>
        <strain evidence="10">SpSt-642</strain>
    </source>
</reference>
<feature type="binding site" evidence="6">
    <location>
        <position position="25"/>
    </location>
    <ligand>
        <name>Zn(2+)</name>
        <dbReference type="ChEBI" id="CHEBI:29105"/>
        <label>1</label>
    </ligand>
</feature>
<dbReference type="EMBL" id="DTBJ01000050">
    <property type="protein sequence ID" value="HGM59037.1"/>
    <property type="molecule type" value="Genomic_DNA"/>
</dbReference>
<feature type="domain" description="TFIIS-type" evidence="9">
    <location>
        <begin position="71"/>
        <end position="111"/>
    </location>
</feature>
<dbReference type="InterPro" id="IPR001222">
    <property type="entry name" value="Znf_TFIIS"/>
</dbReference>
<dbReference type="Gene3D" id="2.20.25.10">
    <property type="match status" value="1"/>
</dbReference>
<accession>A0A7C4DBD0</accession>
<dbReference type="InterPro" id="IPR012164">
    <property type="entry name" value="Rpa12/Rpb9/Rpc10/TFS"/>
</dbReference>
<sequence length="114" mass="13348">MPRFCPKCNGLMQPFKESNIVYMKCIRCGFKIQATDSDLKQYGLSIKITHSEKEKLTVIPDTDTSNLPITREIVCPKCGFNEAYYWFLQTRAADEPATRFYKCRKCGNVWREYE</sequence>
<feature type="binding site" evidence="6">
    <location>
        <position position="103"/>
    </location>
    <ligand>
        <name>Zn(2+)</name>
        <dbReference type="ChEBI" id="CHEBI:29105"/>
        <label>2</label>
    </ligand>
</feature>
<protein>
    <submittedName>
        <fullName evidence="10">Transcription factor S</fullName>
    </submittedName>
</protein>